<sequence length="102" mass="11936">MSFCRRRDVAVGERSVGTVIRKLPQRIQHEFSASVMRLHIKTIEEGNSWFPSLIPLRRATESNSRLSGMFSGRCQIDLKRNAALPRNINRRRTNSKLRTRWK</sequence>
<dbReference type="AlphaFoldDB" id="A0A6A4SIE1"/>
<dbReference type="Proteomes" id="UP000438429">
    <property type="component" value="Unassembled WGS sequence"/>
</dbReference>
<comment type="caution">
    <text evidence="1">The sequence shown here is derived from an EMBL/GenBank/DDBJ whole genome shotgun (WGS) entry which is preliminary data.</text>
</comment>
<gene>
    <name evidence="1" type="ORF">F2P81_017632</name>
</gene>
<name>A0A6A4SIE1_SCOMX</name>
<organism evidence="1 2">
    <name type="scientific">Scophthalmus maximus</name>
    <name type="common">Turbot</name>
    <name type="synonym">Psetta maxima</name>
    <dbReference type="NCBI Taxonomy" id="52904"/>
    <lineage>
        <taxon>Eukaryota</taxon>
        <taxon>Metazoa</taxon>
        <taxon>Chordata</taxon>
        <taxon>Craniata</taxon>
        <taxon>Vertebrata</taxon>
        <taxon>Euteleostomi</taxon>
        <taxon>Actinopterygii</taxon>
        <taxon>Neopterygii</taxon>
        <taxon>Teleostei</taxon>
        <taxon>Neoteleostei</taxon>
        <taxon>Acanthomorphata</taxon>
        <taxon>Carangaria</taxon>
        <taxon>Pleuronectiformes</taxon>
        <taxon>Pleuronectoidei</taxon>
        <taxon>Scophthalmidae</taxon>
        <taxon>Scophthalmus</taxon>
    </lineage>
</organism>
<accession>A0A6A4SIE1</accession>
<evidence type="ECO:0000313" key="1">
    <source>
        <dbReference type="EMBL" id="KAF0030901.1"/>
    </source>
</evidence>
<dbReference type="EMBL" id="VEVO01000015">
    <property type="protein sequence ID" value="KAF0030901.1"/>
    <property type="molecule type" value="Genomic_DNA"/>
</dbReference>
<protein>
    <submittedName>
        <fullName evidence="1">Uncharacterized protein</fullName>
    </submittedName>
</protein>
<reference evidence="1 2" key="1">
    <citation type="submission" date="2019-06" db="EMBL/GenBank/DDBJ databases">
        <title>Draft genomes of female and male turbot (Scophthalmus maximus).</title>
        <authorList>
            <person name="Xu H."/>
            <person name="Xu X.-W."/>
            <person name="Shao C."/>
            <person name="Chen S."/>
        </authorList>
    </citation>
    <scope>NUCLEOTIDE SEQUENCE [LARGE SCALE GENOMIC DNA]</scope>
    <source>
        <strain evidence="1">Ysfricsl-2016a</strain>
        <tissue evidence="1">Blood</tissue>
    </source>
</reference>
<evidence type="ECO:0000313" key="2">
    <source>
        <dbReference type="Proteomes" id="UP000438429"/>
    </source>
</evidence>
<proteinExistence type="predicted"/>